<protein>
    <recommendedName>
        <fullName evidence="8">Glycosyltransferase 2-like domain-containing protein</fullName>
    </recommendedName>
</protein>
<evidence type="ECO:0000256" key="3">
    <source>
        <dbReference type="ARBA" id="ARBA00022676"/>
    </source>
</evidence>
<dbReference type="OrthoDB" id="6072411at2759"/>
<dbReference type="AlphaFoldDB" id="A0A2P4SU87"/>
<dbReference type="Pfam" id="PF00535">
    <property type="entry name" value="Glycos_transf_2"/>
    <property type="match status" value="1"/>
</dbReference>
<reference evidence="9 10" key="1">
    <citation type="submission" date="2018-01" db="EMBL/GenBank/DDBJ databases">
        <title>Comparison of the Chinese Bamboo Partridge and Red Junglefowl genome sequences highlights the importance of demography in genome evolution.</title>
        <authorList>
            <person name="Tiley G.P."/>
            <person name="Kimball R.T."/>
            <person name="Braun E.L."/>
            <person name="Burleigh J.G."/>
        </authorList>
    </citation>
    <scope>NUCLEOTIDE SEQUENCE [LARGE SCALE GENOMIC DNA]</scope>
    <source>
        <strain evidence="9">RTK389</strain>
        <tissue evidence="9">Blood</tissue>
    </source>
</reference>
<dbReference type="Proteomes" id="UP000237246">
    <property type="component" value="Unassembled WGS sequence"/>
</dbReference>
<dbReference type="GO" id="GO:0005794">
    <property type="term" value="C:Golgi apparatus"/>
    <property type="evidence" value="ECO:0007669"/>
    <property type="project" value="TreeGrafter"/>
</dbReference>
<sequence length="312" mass="35870">ICSMIISTMSNSSSTPVLTLISIVFNNLIKRLTQPLLPQAGTGLVHLKERLDDYIKQWNGLVKVFRNERREGLIQARSIGAQKAKLGQVLVYLDAHCEVGINWYAPLIAPISKDRTTCTVPLIDYIDGNDYSIEPQQGGDEDGFARGAWDWSLLWKRIPLSHKEKSKRKHKTEPYRKNSESSQLCPGCVHFVVAILKHIWQCGGKLLFVPCSRVGHIYRLQGWQGNPPPVYVGSSPTLKNYVRVVEVWWDEYKDYFYASRPETKALPYGDISELKKFREDHNCKSFKWFMEEIAYDITSYYPLPPKNVEWGE</sequence>
<gene>
    <name evidence="9" type="ORF">CIB84_008566</name>
</gene>
<organism evidence="9 10">
    <name type="scientific">Bambusicola thoracicus</name>
    <name type="common">Chinese bamboo-partridge</name>
    <name type="synonym">Perdix thoracica</name>
    <dbReference type="NCBI Taxonomy" id="9083"/>
    <lineage>
        <taxon>Eukaryota</taxon>
        <taxon>Metazoa</taxon>
        <taxon>Chordata</taxon>
        <taxon>Craniata</taxon>
        <taxon>Vertebrata</taxon>
        <taxon>Euteleostomi</taxon>
        <taxon>Archelosauria</taxon>
        <taxon>Archosauria</taxon>
        <taxon>Dinosauria</taxon>
        <taxon>Saurischia</taxon>
        <taxon>Theropoda</taxon>
        <taxon>Coelurosauria</taxon>
        <taxon>Aves</taxon>
        <taxon>Neognathae</taxon>
        <taxon>Galloanserae</taxon>
        <taxon>Galliformes</taxon>
        <taxon>Phasianidae</taxon>
        <taxon>Perdicinae</taxon>
        <taxon>Bambusicola</taxon>
    </lineage>
</organism>
<dbReference type="GO" id="GO:0004653">
    <property type="term" value="F:polypeptide N-acetylgalactosaminyltransferase activity"/>
    <property type="evidence" value="ECO:0007669"/>
    <property type="project" value="TreeGrafter"/>
</dbReference>
<feature type="domain" description="Glycosyltransferase 2-like" evidence="8">
    <location>
        <begin position="48"/>
        <end position="176"/>
    </location>
</feature>
<dbReference type="GO" id="GO:0006493">
    <property type="term" value="P:protein O-linked glycosylation"/>
    <property type="evidence" value="ECO:0007669"/>
    <property type="project" value="TreeGrafter"/>
</dbReference>
<dbReference type="PANTHER" id="PTHR11675">
    <property type="entry name" value="N-ACETYLGALACTOSAMINYLTRANSFERASE"/>
    <property type="match status" value="1"/>
</dbReference>
<feature type="non-terminal residue" evidence="9">
    <location>
        <position position="312"/>
    </location>
</feature>
<name>A0A2P4SU87_BAMTH</name>
<dbReference type="Gene3D" id="3.90.550.10">
    <property type="entry name" value="Spore Coat Polysaccharide Biosynthesis Protein SpsA, Chain A"/>
    <property type="match status" value="2"/>
</dbReference>
<dbReference type="InterPro" id="IPR029044">
    <property type="entry name" value="Nucleotide-diphossugar_trans"/>
</dbReference>
<comment type="caution">
    <text evidence="9">The sequence shown here is derived from an EMBL/GenBank/DDBJ whole genome shotgun (WGS) entry which is preliminary data.</text>
</comment>
<evidence type="ECO:0000256" key="6">
    <source>
        <dbReference type="ARBA" id="ARBA00023157"/>
    </source>
</evidence>
<feature type="non-terminal residue" evidence="9">
    <location>
        <position position="1"/>
    </location>
</feature>
<evidence type="ECO:0000313" key="9">
    <source>
        <dbReference type="EMBL" id="POI27684.1"/>
    </source>
</evidence>
<keyword evidence="4" id="KW-0808">Transferase</keyword>
<evidence type="ECO:0000256" key="5">
    <source>
        <dbReference type="ARBA" id="ARBA00022723"/>
    </source>
</evidence>
<keyword evidence="3" id="KW-0328">Glycosyltransferase</keyword>
<evidence type="ECO:0000256" key="1">
    <source>
        <dbReference type="ARBA" id="ARBA00001936"/>
    </source>
</evidence>
<accession>A0A2P4SU87</accession>
<keyword evidence="6" id="KW-1015">Disulfide bond</keyword>
<dbReference type="PANTHER" id="PTHR11675:SF68">
    <property type="entry name" value="N-ACETYLGALACTOSAMINYLTRANSFERASE 7"/>
    <property type="match status" value="1"/>
</dbReference>
<dbReference type="GO" id="GO:0046872">
    <property type="term" value="F:metal ion binding"/>
    <property type="evidence" value="ECO:0007669"/>
    <property type="project" value="UniProtKB-KW"/>
</dbReference>
<dbReference type="SUPFAM" id="SSF53448">
    <property type="entry name" value="Nucleotide-diphospho-sugar transferases"/>
    <property type="match status" value="1"/>
</dbReference>
<evidence type="ECO:0000256" key="2">
    <source>
        <dbReference type="ARBA" id="ARBA00004922"/>
    </source>
</evidence>
<dbReference type="InterPro" id="IPR001173">
    <property type="entry name" value="Glyco_trans_2-like"/>
</dbReference>
<comment type="pathway">
    <text evidence="2">Protein modification; protein glycosylation.</text>
</comment>
<keyword evidence="7" id="KW-0464">Manganese</keyword>
<keyword evidence="5" id="KW-0479">Metal-binding</keyword>
<keyword evidence="10" id="KW-1185">Reference proteome</keyword>
<evidence type="ECO:0000259" key="8">
    <source>
        <dbReference type="Pfam" id="PF00535"/>
    </source>
</evidence>
<evidence type="ECO:0000313" key="10">
    <source>
        <dbReference type="Proteomes" id="UP000237246"/>
    </source>
</evidence>
<evidence type="ECO:0000256" key="4">
    <source>
        <dbReference type="ARBA" id="ARBA00022679"/>
    </source>
</evidence>
<evidence type="ECO:0000256" key="7">
    <source>
        <dbReference type="ARBA" id="ARBA00023211"/>
    </source>
</evidence>
<proteinExistence type="predicted"/>
<dbReference type="EMBL" id="PPHD01022695">
    <property type="protein sequence ID" value="POI27684.1"/>
    <property type="molecule type" value="Genomic_DNA"/>
</dbReference>
<comment type="cofactor">
    <cofactor evidence="1">
        <name>Mn(2+)</name>
        <dbReference type="ChEBI" id="CHEBI:29035"/>
    </cofactor>
</comment>